<dbReference type="Pfam" id="PF20722">
    <property type="entry name" value="DUF6830"/>
    <property type="match status" value="1"/>
</dbReference>
<sequence>MWKIVDYFNIAGVLSDETSPHPKCTFMSCTTTIHVATKPHLHMTIDDAAALFDLPDLRPAIHNYLDHCTNSIDHHITGRRHASLNCGLPSDKIQIWTKVCIQVRNYHNPGMVKPAQTMNIAPPSQEHPCGLYNSAVFSLSAESDWPAWGLNGHMIVQLRLVFRMLGTDQFLTYVQRFHVTPPTGLRMDAAATGLHILKRAQRNNGERIGDVLPLSHLRSPVHLIPCFGKTANPRLTTHTSHELSTKFWLNHYWNKQIYYCLSLCSM</sequence>
<organism evidence="2 3">
    <name type="scientific">Pisolithus microcarpus 441</name>
    <dbReference type="NCBI Taxonomy" id="765257"/>
    <lineage>
        <taxon>Eukaryota</taxon>
        <taxon>Fungi</taxon>
        <taxon>Dikarya</taxon>
        <taxon>Basidiomycota</taxon>
        <taxon>Agaricomycotina</taxon>
        <taxon>Agaricomycetes</taxon>
        <taxon>Agaricomycetidae</taxon>
        <taxon>Boletales</taxon>
        <taxon>Sclerodermatineae</taxon>
        <taxon>Pisolithaceae</taxon>
        <taxon>Pisolithus</taxon>
    </lineage>
</organism>
<dbReference type="HOGENOM" id="CLU_006344_9_3_1"/>
<gene>
    <name evidence="2" type="ORF">PISMIDRAFT_113124</name>
</gene>
<name>A0A0C9XVY4_9AGAM</name>
<dbReference type="InterPro" id="IPR049233">
    <property type="entry name" value="DUF6830"/>
</dbReference>
<evidence type="ECO:0000259" key="1">
    <source>
        <dbReference type="Pfam" id="PF20722"/>
    </source>
</evidence>
<protein>
    <recommendedName>
        <fullName evidence="1">DUF6830 domain-containing protein</fullName>
    </recommendedName>
</protein>
<dbReference type="Proteomes" id="UP000054018">
    <property type="component" value="Unassembled WGS sequence"/>
</dbReference>
<reference evidence="3" key="2">
    <citation type="submission" date="2015-01" db="EMBL/GenBank/DDBJ databases">
        <title>Evolutionary Origins and Diversification of the Mycorrhizal Mutualists.</title>
        <authorList>
            <consortium name="DOE Joint Genome Institute"/>
            <consortium name="Mycorrhizal Genomics Consortium"/>
            <person name="Kohler A."/>
            <person name="Kuo A."/>
            <person name="Nagy L.G."/>
            <person name="Floudas D."/>
            <person name="Copeland A."/>
            <person name="Barry K.W."/>
            <person name="Cichocki N."/>
            <person name="Veneault-Fourrey C."/>
            <person name="LaButti K."/>
            <person name="Lindquist E.A."/>
            <person name="Lipzen A."/>
            <person name="Lundell T."/>
            <person name="Morin E."/>
            <person name="Murat C."/>
            <person name="Riley R."/>
            <person name="Ohm R."/>
            <person name="Sun H."/>
            <person name="Tunlid A."/>
            <person name="Henrissat B."/>
            <person name="Grigoriev I.V."/>
            <person name="Hibbett D.S."/>
            <person name="Martin F."/>
        </authorList>
    </citation>
    <scope>NUCLEOTIDE SEQUENCE [LARGE SCALE GENOMIC DNA]</scope>
    <source>
        <strain evidence="3">441</strain>
    </source>
</reference>
<evidence type="ECO:0000313" key="2">
    <source>
        <dbReference type="EMBL" id="KIK16570.1"/>
    </source>
</evidence>
<keyword evidence="3" id="KW-1185">Reference proteome</keyword>
<feature type="domain" description="DUF6830" evidence="1">
    <location>
        <begin position="6"/>
        <end position="157"/>
    </location>
</feature>
<reference evidence="2 3" key="1">
    <citation type="submission" date="2014-04" db="EMBL/GenBank/DDBJ databases">
        <authorList>
            <consortium name="DOE Joint Genome Institute"/>
            <person name="Kuo A."/>
            <person name="Kohler A."/>
            <person name="Costa M.D."/>
            <person name="Nagy L.G."/>
            <person name="Floudas D."/>
            <person name="Copeland A."/>
            <person name="Barry K.W."/>
            <person name="Cichocki N."/>
            <person name="Veneault-Fourrey C."/>
            <person name="LaButti K."/>
            <person name="Lindquist E.A."/>
            <person name="Lipzen A."/>
            <person name="Lundell T."/>
            <person name="Morin E."/>
            <person name="Murat C."/>
            <person name="Sun H."/>
            <person name="Tunlid A."/>
            <person name="Henrissat B."/>
            <person name="Grigoriev I.V."/>
            <person name="Hibbett D.S."/>
            <person name="Martin F."/>
            <person name="Nordberg H.P."/>
            <person name="Cantor M.N."/>
            <person name="Hua S.X."/>
        </authorList>
    </citation>
    <scope>NUCLEOTIDE SEQUENCE [LARGE SCALE GENOMIC DNA]</scope>
    <source>
        <strain evidence="2 3">441</strain>
    </source>
</reference>
<accession>A0A0C9XVY4</accession>
<evidence type="ECO:0000313" key="3">
    <source>
        <dbReference type="Proteomes" id="UP000054018"/>
    </source>
</evidence>
<proteinExistence type="predicted"/>
<dbReference type="AlphaFoldDB" id="A0A0C9XVY4"/>
<dbReference type="OrthoDB" id="3232986at2759"/>
<dbReference type="EMBL" id="KN833853">
    <property type="protein sequence ID" value="KIK16570.1"/>
    <property type="molecule type" value="Genomic_DNA"/>
</dbReference>